<dbReference type="InterPro" id="IPR011529">
    <property type="entry name" value="Glu_5kinase"/>
</dbReference>
<keyword evidence="4" id="KW-0808">Transferase</keyword>
<protein>
    <recommendedName>
        <fullName evidence="8">PUA domain-containing protein</fullName>
    </recommendedName>
</protein>
<dbReference type="CDD" id="cd21157">
    <property type="entry name" value="PUA_G5K"/>
    <property type="match status" value="1"/>
</dbReference>
<name>X1NE20_9ZZZZ</name>
<keyword evidence="5" id="KW-0547">Nucleotide-binding</keyword>
<dbReference type="InterPro" id="IPR002478">
    <property type="entry name" value="PUA"/>
</dbReference>
<dbReference type="SUPFAM" id="SSF53633">
    <property type="entry name" value="Carbamate kinase-like"/>
    <property type="match status" value="1"/>
</dbReference>
<dbReference type="FunFam" id="2.30.130.10:FF:000007">
    <property type="entry name" value="Glutamate 5-kinase"/>
    <property type="match status" value="1"/>
</dbReference>
<dbReference type="PIRSF" id="PIRSF000729">
    <property type="entry name" value="GK"/>
    <property type="match status" value="1"/>
</dbReference>
<dbReference type="Pfam" id="PF00696">
    <property type="entry name" value="AA_kinase"/>
    <property type="match status" value="1"/>
</dbReference>
<dbReference type="AlphaFoldDB" id="X1NE20"/>
<evidence type="ECO:0000313" key="9">
    <source>
        <dbReference type="EMBL" id="GAI16919.1"/>
    </source>
</evidence>
<dbReference type="PROSITE" id="PS00902">
    <property type="entry name" value="GLUTAMATE_5_KINASE"/>
    <property type="match status" value="1"/>
</dbReference>
<dbReference type="InterPro" id="IPR001057">
    <property type="entry name" value="Glu/AcGlu_kinase"/>
</dbReference>
<organism evidence="9">
    <name type="scientific">marine sediment metagenome</name>
    <dbReference type="NCBI Taxonomy" id="412755"/>
    <lineage>
        <taxon>unclassified sequences</taxon>
        <taxon>metagenomes</taxon>
        <taxon>ecological metagenomes</taxon>
    </lineage>
</organism>
<proteinExistence type="inferred from homology"/>
<dbReference type="PANTHER" id="PTHR43654:SF1">
    <property type="entry name" value="ISOPENTENYL PHOSPHATE KINASE"/>
    <property type="match status" value="1"/>
</dbReference>
<evidence type="ECO:0000259" key="8">
    <source>
        <dbReference type="SMART" id="SM00359"/>
    </source>
</evidence>
<dbReference type="InterPro" id="IPR041739">
    <property type="entry name" value="G5K_ProB"/>
</dbReference>
<accession>X1NE20</accession>
<dbReference type="HAMAP" id="MF_00456">
    <property type="entry name" value="ProB"/>
    <property type="match status" value="1"/>
</dbReference>
<feature type="domain" description="PUA" evidence="8">
    <location>
        <begin position="279"/>
        <end position="362"/>
    </location>
</feature>
<dbReference type="PRINTS" id="PR00474">
    <property type="entry name" value="GLU5KINASE"/>
</dbReference>
<evidence type="ECO:0000256" key="4">
    <source>
        <dbReference type="ARBA" id="ARBA00022679"/>
    </source>
</evidence>
<evidence type="ECO:0000256" key="5">
    <source>
        <dbReference type="ARBA" id="ARBA00022741"/>
    </source>
</evidence>
<dbReference type="EMBL" id="BARV01006787">
    <property type="protein sequence ID" value="GAI16919.1"/>
    <property type="molecule type" value="Genomic_DNA"/>
</dbReference>
<dbReference type="InterPro" id="IPR036974">
    <property type="entry name" value="PUA_sf"/>
</dbReference>
<dbReference type="InterPro" id="IPR015947">
    <property type="entry name" value="PUA-like_sf"/>
</dbReference>
<keyword evidence="1" id="KW-0963">Cytoplasm</keyword>
<evidence type="ECO:0000256" key="7">
    <source>
        <dbReference type="ARBA" id="ARBA00022840"/>
    </source>
</evidence>
<evidence type="ECO:0000256" key="2">
    <source>
        <dbReference type="ARBA" id="ARBA00022605"/>
    </source>
</evidence>
<gene>
    <name evidence="9" type="ORF">S06H3_13900</name>
</gene>
<evidence type="ECO:0000256" key="6">
    <source>
        <dbReference type="ARBA" id="ARBA00022777"/>
    </source>
</evidence>
<dbReference type="GO" id="GO:0003723">
    <property type="term" value="F:RNA binding"/>
    <property type="evidence" value="ECO:0007669"/>
    <property type="project" value="InterPro"/>
</dbReference>
<dbReference type="InterPro" id="IPR019797">
    <property type="entry name" value="Glutamate_5-kinase_CS"/>
</dbReference>
<dbReference type="InterPro" id="IPR005715">
    <property type="entry name" value="Glu_5kinase/COase_Synthase"/>
</dbReference>
<evidence type="ECO:0000256" key="1">
    <source>
        <dbReference type="ARBA" id="ARBA00022490"/>
    </source>
</evidence>
<dbReference type="PROSITE" id="PS50890">
    <property type="entry name" value="PUA"/>
    <property type="match status" value="1"/>
</dbReference>
<dbReference type="Gene3D" id="3.40.1160.10">
    <property type="entry name" value="Acetylglutamate kinase-like"/>
    <property type="match status" value="1"/>
</dbReference>
<dbReference type="PANTHER" id="PTHR43654">
    <property type="entry name" value="GLUTAMATE 5-KINASE"/>
    <property type="match status" value="1"/>
</dbReference>
<dbReference type="NCBIfam" id="TIGR01027">
    <property type="entry name" value="proB"/>
    <property type="match status" value="1"/>
</dbReference>
<dbReference type="GO" id="GO:0008652">
    <property type="term" value="P:amino acid biosynthetic process"/>
    <property type="evidence" value="ECO:0007669"/>
    <property type="project" value="UniProtKB-KW"/>
</dbReference>
<reference evidence="9" key="1">
    <citation type="journal article" date="2014" name="Front. Microbiol.">
        <title>High frequency of phylogenetically diverse reductive dehalogenase-homologous genes in deep subseafloor sedimentary metagenomes.</title>
        <authorList>
            <person name="Kawai M."/>
            <person name="Futagami T."/>
            <person name="Toyoda A."/>
            <person name="Takaki Y."/>
            <person name="Nishi S."/>
            <person name="Hori S."/>
            <person name="Arai W."/>
            <person name="Tsubouchi T."/>
            <person name="Morono Y."/>
            <person name="Uchiyama I."/>
            <person name="Ito T."/>
            <person name="Fujiyama A."/>
            <person name="Inagaki F."/>
            <person name="Takami H."/>
        </authorList>
    </citation>
    <scope>NUCLEOTIDE SEQUENCE</scope>
    <source>
        <strain evidence="9">Expedition CK06-06</strain>
    </source>
</reference>
<dbReference type="InterPro" id="IPR001048">
    <property type="entry name" value="Asp/Glu/Uridylate_kinase"/>
</dbReference>
<keyword evidence="3" id="KW-0641">Proline biosynthesis</keyword>
<dbReference type="Gene3D" id="2.30.130.10">
    <property type="entry name" value="PUA domain"/>
    <property type="match status" value="1"/>
</dbReference>
<comment type="caution">
    <text evidence="9">The sequence shown here is derived from an EMBL/GenBank/DDBJ whole genome shotgun (WGS) entry which is preliminary data.</text>
</comment>
<keyword evidence="6" id="KW-0418">Kinase</keyword>
<dbReference type="GO" id="GO:0004349">
    <property type="term" value="F:glutamate 5-kinase activity"/>
    <property type="evidence" value="ECO:0007669"/>
    <property type="project" value="InterPro"/>
</dbReference>
<dbReference type="Pfam" id="PF01472">
    <property type="entry name" value="PUA"/>
    <property type="match status" value="1"/>
</dbReference>
<dbReference type="SMART" id="SM00359">
    <property type="entry name" value="PUA"/>
    <property type="match status" value="1"/>
</dbReference>
<dbReference type="SUPFAM" id="SSF88697">
    <property type="entry name" value="PUA domain-like"/>
    <property type="match status" value="1"/>
</dbReference>
<dbReference type="GO" id="GO:0005524">
    <property type="term" value="F:ATP binding"/>
    <property type="evidence" value="ECO:0007669"/>
    <property type="project" value="UniProtKB-KW"/>
</dbReference>
<dbReference type="CDD" id="cd04242">
    <property type="entry name" value="AAK_G5K_ProB"/>
    <property type="match status" value="1"/>
</dbReference>
<dbReference type="InterPro" id="IPR036393">
    <property type="entry name" value="AceGlu_kinase-like_sf"/>
</dbReference>
<evidence type="ECO:0000256" key="3">
    <source>
        <dbReference type="ARBA" id="ARBA00022650"/>
    </source>
</evidence>
<sequence length="370" mass="39961">MTYQRIVAKFGTALLTNGGDNLDKEIMSRLVAQLARLHEQGREVILVSSGAMAAGRNKLGLNKRVRDIPFKQVLASVGQHRLMNLYEKLFAEYNITVAQALLARADLLDRAAYLNARNTLSALLELKVICIVNENDVVAVDEIQEAVFGDNDNLSAMVANLIDADLLLILTDIGGLYTADPNRHPDARLIPEVKTIDAEIERLAADTPSQIGTGGMTAKVEAAKLATSSGVTVVIADGREPDVILRLVGGEAIGTRFLSVTDRLESRQRWMLSGLSTRGKLVVDSGAVLALKDQKRSLLAAGIKDVEGKFKRGDIVNICDAEGCRLACGITNYSSKDIAVIKGAHSEKITTLLGYDYGSEVVHRNNLVVV</sequence>
<dbReference type="GO" id="GO:0005829">
    <property type="term" value="C:cytosol"/>
    <property type="evidence" value="ECO:0007669"/>
    <property type="project" value="TreeGrafter"/>
</dbReference>
<keyword evidence="2" id="KW-0028">Amino-acid biosynthesis</keyword>
<keyword evidence="7" id="KW-0067">ATP-binding</keyword>
<dbReference type="FunFam" id="3.40.1160.10:FF:000018">
    <property type="entry name" value="Glutamate 5-kinase"/>
    <property type="match status" value="1"/>
</dbReference>